<evidence type="ECO:0008006" key="3">
    <source>
        <dbReference type="Google" id="ProtNLM"/>
    </source>
</evidence>
<name>F2KP75_ARCVS</name>
<proteinExistence type="predicted"/>
<dbReference type="InterPro" id="IPR009927">
    <property type="entry name" value="DUF1464"/>
</dbReference>
<dbReference type="KEGG" id="ave:Arcve_1476"/>
<gene>
    <name evidence="1" type="ordered locus">Arcve_1476</name>
</gene>
<dbReference type="EMBL" id="CP002588">
    <property type="protein sequence ID" value="AEA47479.1"/>
    <property type="molecule type" value="Genomic_DNA"/>
</dbReference>
<accession>F2KP75</accession>
<dbReference type="RefSeq" id="WP_013684140.1">
    <property type="nucleotide sequence ID" value="NC_015320.1"/>
</dbReference>
<dbReference type="Pfam" id="PF07318">
    <property type="entry name" value="DUF1464"/>
    <property type="match status" value="1"/>
</dbReference>
<organism evidence="1 2">
    <name type="scientific">Archaeoglobus veneficus (strain DSM 11195 / SNP6)</name>
    <dbReference type="NCBI Taxonomy" id="693661"/>
    <lineage>
        <taxon>Archaea</taxon>
        <taxon>Methanobacteriati</taxon>
        <taxon>Methanobacteriota</taxon>
        <taxon>Archaeoglobi</taxon>
        <taxon>Archaeoglobales</taxon>
        <taxon>Archaeoglobaceae</taxon>
        <taxon>Archaeoglobus</taxon>
    </lineage>
</organism>
<dbReference type="OrthoDB" id="146520at2157"/>
<dbReference type="eggNOG" id="arCOG04329">
    <property type="taxonomic scope" value="Archaea"/>
</dbReference>
<dbReference type="Proteomes" id="UP000008136">
    <property type="component" value="Chromosome"/>
</dbReference>
<dbReference type="PIRSF" id="PIRSF009433">
    <property type="entry name" value="DUF1464"/>
    <property type="match status" value="1"/>
</dbReference>
<evidence type="ECO:0000313" key="2">
    <source>
        <dbReference type="Proteomes" id="UP000008136"/>
    </source>
</evidence>
<dbReference type="STRING" id="693661.Arcve_1476"/>
<protein>
    <recommendedName>
        <fullName evidence="3">DUF1464 domain-containing protein</fullName>
    </recommendedName>
</protein>
<reference evidence="1 2" key="1">
    <citation type="submission" date="2011-03" db="EMBL/GenBank/DDBJ databases">
        <title>The complete genome of Archaeoglobus veneficus SNP6.</title>
        <authorList>
            <consortium name="US DOE Joint Genome Institute (JGI-PGF)"/>
            <person name="Lucas S."/>
            <person name="Copeland A."/>
            <person name="Lapidus A."/>
            <person name="Bruce D."/>
            <person name="Goodwin L."/>
            <person name="Pitluck S."/>
            <person name="Kyrpides N."/>
            <person name="Mavromatis K."/>
            <person name="Pagani I."/>
            <person name="Ivanova N."/>
            <person name="Mikhailova N."/>
            <person name="Lu M."/>
            <person name="Detter J.C."/>
            <person name="Tapia R."/>
            <person name="Han C."/>
            <person name="Land M."/>
            <person name="Hauser L."/>
            <person name="Markowitz V."/>
            <person name="Cheng J.-F."/>
            <person name="Hugenholtz P."/>
            <person name="Woyke T."/>
            <person name="Wu D."/>
            <person name="Spring S."/>
            <person name="Brambilla E."/>
            <person name="Klenk H.-P."/>
            <person name="Eisen J.A."/>
        </authorList>
    </citation>
    <scope>NUCLEOTIDE SEQUENCE [LARGE SCALE GENOMIC DNA]</scope>
    <source>
        <strain>SNP6</strain>
    </source>
</reference>
<sequence>MIVAGIDAGTKSYDIFYLDDGDEGTIGNISFSTEEVKKNPFCIVEALEEIKPDVAAGLSGYGLPVKSFQKLDDRDLLLMTLTKDAPSVGLRQVVQLIRREKLPVYTIPAVIHLPTVPHWRKVNRIDMGTYDKLCSAVLAVWELSSEVPVEKLNFVLVEAGYGFNAFVAVREGKIVDGIGGTSGFPAYSSLGCIDGELAYLLGGFSKSLLYHGGISELTGCQKERMEWLAEFTMKGVRAVEVSTSKTEIVAASGRMFENVDFFKAFKKLAGEFGYEVKRIKGFGVAKQSAEGAAIVASGIAGGKYADIIKHMEILNVRGTVFDYLTPAIRKVINLITE</sequence>
<keyword evidence="2" id="KW-1185">Reference proteome</keyword>
<evidence type="ECO:0000313" key="1">
    <source>
        <dbReference type="EMBL" id="AEA47479.1"/>
    </source>
</evidence>
<dbReference type="AlphaFoldDB" id="F2KP75"/>
<dbReference type="GeneID" id="10394600"/>
<dbReference type="HOGENOM" id="CLU_075234_0_0_2"/>